<dbReference type="SUPFAM" id="SSF102198">
    <property type="entry name" value="Putative cyclase"/>
    <property type="match status" value="1"/>
</dbReference>
<sequence length="222" mass="25042">MLIPISYALNQNIPLYPGSHDVEFKRVRSIENNESANVSVFVFSNHSGTHIDAPLHFCNKGYSVADVLAIKNDYFPAVCIDIPKDPGSQICKEDIDLFLKKIVDAEAILIRSGFFEYRNEEPSIYSTSHPWVHPEVPIYLRQNCPKLKIIGLDIISISNPSHRKEGHTAHRSFLCHDSPILLLEDADLSNSALLDTEFVLHIYPWVIDEVDATPVVAMAEFK</sequence>
<proteinExistence type="predicted"/>
<protein>
    <submittedName>
        <fullName evidence="1">Putative metal-dependent hydrolase</fullName>
    </submittedName>
</protein>
<dbReference type="STRING" id="1090322.MettiDRAFT_0872"/>
<dbReference type="EMBL" id="AZAJ01000001">
    <property type="protein sequence ID" value="ETA67448.1"/>
    <property type="molecule type" value="Genomic_DNA"/>
</dbReference>
<dbReference type="InterPro" id="IPR007325">
    <property type="entry name" value="KFase/CYL"/>
</dbReference>
<dbReference type="PANTHER" id="PTHR31118:SF32">
    <property type="entry name" value="KYNURENINE FORMAMIDASE"/>
    <property type="match status" value="1"/>
</dbReference>
<dbReference type="PANTHER" id="PTHR31118">
    <property type="entry name" value="CYCLASE-LIKE PROTEIN 2"/>
    <property type="match status" value="1"/>
</dbReference>
<reference evidence="1 2" key="1">
    <citation type="submission" date="2013-08" db="EMBL/GenBank/DDBJ databases">
        <authorList>
            <consortium name="DOE Joint Genome Institute"/>
            <person name="Eisen J."/>
            <person name="Huntemann M."/>
            <person name="Han J."/>
            <person name="Chen A."/>
            <person name="Kyrpides N."/>
            <person name="Mavromatis K."/>
            <person name="Markowitz V."/>
            <person name="Palaniappan K."/>
            <person name="Ivanova N."/>
            <person name="Schaumberg A."/>
            <person name="Pati A."/>
            <person name="Liolios K."/>
            <person name="Nordberg H.P."/>
            <person name="Cantor M.N."/>
            <person name="Hua S.X."/>
            <person name="Woyke T."/>
        </authorList>
    </citation>
    <scope>NUCLEOTIDE SEQUENCE [LARGE SCALE GENOMIC DNA]</scope>
    <source>
        <strain evidence="1 2">DSM 2278</strain>
    </source>
</reference>
<dbReference type="Pfam" id="PF04199">
    <property type="entry name" value="Cyclase"/>
    <property type="match status" value="1"/>
</dbReference>
<dbReference type="InterPro" id="IPR037175">
    <property type="entry name" value="KFase_sf"/>
</dbReference>
<accession>W9DQ04</accession>
<organism evidence="1 2">
    <name type="scientific">Methanolobus tindarius DSM 2278</name>
    <dbReference type="NCBI Taxonomy" id="1090322"/>
    <lineage>
        <taxon>Archaea</taxon>
        <taxon>Methanobacteriati</taxon>
        <taxon>Methanobacteriota</taxon>
        <taxon>Stenosarchaea group</taxon>
        <taxon>Methanomicrobia</taxon>
        <taxon>Methanosarcinales</taxon>
        <taxon>Methanosarcinaceae</taxon>
        <taxon>Methanolobus</taxon>
    </lineage>
</organism>
<dbReference type="Proteomes" id="UP000019483">
    <property type="component" value="Unassembled WGS sequence"/>
</dbReference>
<dbReference type="OrthoDB" id="9014at2157"/>
<dbReference type="RefSeq" id="WP_023844584.1">
    <property type="nucleotide sequence ID" value="NZ_AZAJ01000001.1"/>
</dbReference>
<dbReference type="AlphaFoldDB" id="W9DQ04"/>
<evidence type="ECO:0000313" key="1">
    <source>
        <dbReference type="EMBL" id="ETA67448.1"/>
    </source>
</evidence>
<name>W9DQ04_METTI</name>
<evidence type="ECO:0000313" key="2">
    <source>
        <dbReference type="Proteomes" id="UP000019483"/>
    </source>
</evidence>
<keyword evidence="1" id="KW-0378">Hydrolase</keyword>
<dbReference type="Gene3D" id="3.50.30.50">
    <property type="entry name" value="Putative cyclase"/>
    <property type="match status" value="1"/>
</dbReference>
<dbReference type="GO" id="GO:0004061">
    <property type="term" value="F:arylformamidase activity"/>
    <property type="evidence" value="ECO:0007669"/>
    <property type="project" value="InterPro"/>
</dbReference>
<comment type="caution">
    <text evidence="1">The sequence shown here is derived from an EMBL/GenBank/DDBJ whole genome shotgun (WGS) entry which is preliminary data.</text>
</comment>
<gene>
    <name evidence="1" type="ORF">MettiDRAFT_0872</name>
</gene>
<keyword evidence="2" id="KW-1185">Reference proteome</keyword>
<dbReference type="GO" id="GO:0019441">
    <property type="term" value="P:L-tryptophan catabolic process to kynurenine"/>
    <property type="evidence" value="ECO:0007669"/>
    <property type="project" value="InterPro"/>
</dbReference>